<keyword evidence="4 11" id="KW-0863">Zinc-finger</keyword>
<dbReference type="Ensembl" id="ENSHHUT00000057185.1">
    <property type="protein sequence ID" value="ENSHHUP00000055264.1"/>
    <property type="gene ID" value="ENSHHUG00000033078.1"/>
</dbReference>
<dbReference type="SMART" id="SM00454">
    <property type="entry name" value="SAM"/>
    <property type="match status" value="1"/>
</dbReference>
<evidence type="ECO:0000259" key="13">
    <source>
        <dbReference type="PROSITE" id="PS50105"/>
    </source>
</evidence>
<dbReference type="GO" id="GO:0005634">
    <property type="term" value="C:nucleus"/>
    <property type="evidence" value="ECO:0007669"/>
    <property type="project" value="UniProtKB-SubCell"/>
</dbReference>
<dbReference type="CDD" id="cd20135">
    <property type="entry name" value="MBT_L3MBTL3_rpt2"/>
    <property type="match status" value="1"/>
</dbReference>
<sequence length="903" mass="101028">MVFVLLYSHYRTFHSPNIHNASIIICWCFYFDGMVMRQIMVKSINILLLNQLKLSILPSCVLQSSWGTHCKHSLRATLMRIDGCLGNLSVLVGEFGYHNFNMDESTNITNAATPDFDVYGAMDWSDGVGTLPGSELKFKVNEFGVLEVLTEEGDDERVKKSHATTTWAVPTAQEALSDSACVAVKEERQEGQWAQRGLVCVRCQRKGSPVDFLSDCLHCSERCLQQDQQDELKLKKEVSKSNGEVVGVSCKRPQQQDKESLADKMDTTEVLPEDHDEDYEEKDSRKTTRGAPRGKRKRRGDAALLRHTVPYGGKKNSWCWASYLEQDKAIAAPTKLFKEHQAFPQSKNGFRVGMRLEGVDPEHPSMYCVLTVAEVSGHRIRLHFDKNLDCYDFWVNSNSADIHPVGWCEKTGHKLHPPKGMKDEEFGWSSYIKQSKAQAAPKALFENQNTTVTPLGFRIGMKLEAIDKKNPSFICVATVTDMVDSRFLVHFDNWDESYDFWCDATSPYIHPVGWCQDNDRILTTPPGYPSVKDFSWGKYLEETNSSPAPARAFKGKPPHTFLPLMKLETVDKRNPMLVRVATVVDTDDHRIKIHFDGWTDEYDYWVDTDSPDIHPAGWCAKTGHPLQPPISPQELFESSGQGGCPTPGCKGVGHIKGARYSGHHSAVGCPYSDININKDSVLPDRLSGEMPGSGGLGRPRRAEPNPENHPAVALTADKHLSANTNHLEKPGRGEMAGSGMAKPTGTEPKRRVGRPCKQKKVEELVEDEEMKSEVPCIIETKVELTLQEALHQSVFMPCTSPSRSSTPFCWDQHSKLLPTVAGITSSKVAVWTVEEVIEFIQGLPGCKEHVHTFRDEQIDGEAFLLLTQVDLVKIMSIKLGPAIKIYNSILMFKTAEESACNEL</sequence>
<dbReference type="AlphaFoldDB" id="A0A4W5P2C1"/>
<comment type="subcellular location">
    <subcellularLocation>
        <location evidence="1">Nucleus</location>
    </subcellularLocation>
</comment>
<dbReference type="InterPro" id="IPR001660">
    <property type="entry name" value="SAM"/>
</dbReference>
<dbReference type="Pfam" id="PF02820">
    <property type="entry name" value="MBT"/>
    <property type="match status" value="3"/>
</dbReference>
<name>A0A4W5P2C1_9TELE</name>
<dbReference type="SMART" id="SM00561">
    <property type="entry name" value="MBT"/>
    <property type="match status" value="3"/>
</dbReference>
<dbReference type="GO" id="GO:0042393">
    <property type="term" value="F:histone binding"/>
    <property type="evidence" value="ECO:0007669"/>
    <property type="project" value="TreeGrafter"/>
</dbReference>
<dbReference type="SUPFAM" id="SSF47769">
    <property type="entry name" value="SAM/Pointed domain"/>
    <property type="match status" value="1"/>
</dbReference>
<dbReference type="InterPro" id="IPR004092">
    <property type="entry name" value="Mbt"/>
</dbReference>
<dbReference type="GO" id="GO:0045892">
    <property type="term" value="P:negative regulation of DNA-templated transcription"/>
    <property type="evidence" value="ECO:0007669"/>
    <property type="project" value="TreeGrafter"/>
</dbReference>
<keyword evidence="7" id="KW-0805">Transcription regulation</keyword>
<keyword evidence="3" id="KW-0677">Repeat</keyword>
<evidence type="ECO:0000256" key="10">
    <source>
        <dbReference type="PROSITE-ProRule" id="PRU00459"/>
    </source>
</evidence>
<dbReference type="PROSITE" id="PS51079">
    <property type="entry name" value="MBT"/>
    <property type="match status" value="3"/>
</dbReference>
<reference evidence="15" key="1">
    <citation type="submission" date="2018-06" db="EMBL/GenBank/DDBJ databases">
        <title>Genome assembly of Danube salmon.</title>
        <authorList>
            <person name="Macqueen D.J."/>
            <person name="Gundappa M.K."/>
        </authorList>
    </citation>
    <scope>NUCLEOTIDE SEQUENCE [LARGE SCALE GENOMIC DNA]</scope>
</reference>
<dbReference type="PROSITE" id="PS51802">
    <property type="entry name" value="ZF_CCHHC"/>
    <property type="match status" value="1"/>
</dbReference>
<evidence type="ECO:0000256" key="12">
    <source>
        <dbReference type="SAM" id="MobiDB-lite"/>
    </source>
</evidence>
<feature type="region of interest" description="Disordered" evidence="12">
    <location>
        <begin position="684"/>
        <end position="709"/>
    </location>
</feature>
<dbReference type="GeneTree" id="ENSGT00940000159800"/>
<proteinExistence type="predicted"/>
<reference evidence="14" key="2">
    <citation type="submission" date="2025-08" db="UniProtKB">
        <authorList>
            <consortium name="Ensembl"/>
        </authorList>
    </citation>
    <scope>IDENTIFICATION</scope>
</reference>
<organism evidence="14 15">
    <name type="scientific">Hucho hucho</name>
    <name type="common">huchen</name>
    <dbReference type="NCBI Taxonomy" id="62062"/>
    <lineage>
        <taxon>Eukaryota</taxon>
        <taxon>Metazoa</taxon>
        <taxon>Chordata</taxon>
        <taxon>Craniata</taxon>
        <taxon>Vertebrata</taxon>
        <taxon>Euteleostomi</taxon>
        <taxon>Actinopterygii</taxon>
        <taxon>Neopterygii</taxon>
        <taxon>Teleostei</taxon>
        <taxon>Protacanthopterygii</taxon>
        <taxon>Salmoniformes</taxon>
        <taxon>Salmonidae</taxon>
        <taxon>Salmoninae</taxon>
        <taxon>Hucho</taxon>
    </lineage>
</organism>
<evidence type="ECO:0000256" key="3">
    <source>
        <dbReference type="ARBA" id="ARBA00022737"/>
    </source>
</evidence>
<dbReference type="PANTHER" id="PTHR12247:SF72">
    <property type="entry name" value="LETHAL(3)MALIGNANT BRAIN TUMOR-LIKE PROTEIN 3"/>
    <property type="match status" value="1"/>
</dbReference>
<keyword evidence="6" id="KW-0156">Chromatin regulator</keyword>
<evidence type="ECO:0000256" key="4">
    <source>
        <dbReference type="ARBA" id="ARBA00022771"/>
    </source>
</evidence>
<reference evidence="14" key="3">
    <citation type="submission" date="2025-09" db="UniProtKB">
        <authorList>
            <consortium name="Ensembl"/>
        </authorList>
    </citation>
    <scope>IDENTIFICATION</scope>
</reference>
<evidence type="ECO:0000256" key="1">
    <source>
        <dbReference type="ARBA" id="ARBA00004123"/>
    </source>
</evidence>
<protein>
    <submittedName>
        <fullName evidence="14">L3MBTL histone methyl-lysine binding protein 3</fullName>
    </submittedName>
</protein>
<keyword evidence="8" id="KW-0804">Transcription</keyword>
<dbReference type="Gene3D" id="1.10.150.50">
    <property type="entry name" value="Transcription Factor, Ets-1"/>
    <property type="match status" value="1"/>
</dbReference>
<feature type="region of interest" description="Disordered" evidence="12">
    <location>
        <begin position="245"/>
        <end position="301"/>
    </location>
</feature>
<evidence type="ECO:0000256" key="9">
    <source>
        <dbReference type="ARBA" id="ARBA00023242"/>
    </source>
</evidence>
<evidence type="ECO:0000256" key="11">
    <source>
        <dbReference type="PROSITE-ProRule" id="PRU01143"/>
    </source>
</evidence>
<dbReference type="Gene3D" id="4.10.320.30">
    <property type="match status" value="1"/>
</dbReference>
<dbReference type="PANTHER" id="PTHR12247">
    <property type="entry name" value="POLYCOMB GROUP PROTEIN"/>
    <property type="match status" value="1"/>
</dbReference>
<dbReference type="Pfam" id="PF00536">
    <property type="entry name" value="SAM_1"/>
    <property type="match status" value="1"/>
</dbReference>
<keyword evidence="2" id="KW-0479">Metal-binding</keyword>
<feature type="region of interest" description="Disordered" evidence="12">
    <location>
        <begin position="725"/>
        <end position="755"/>
    </location>
</feature>
<dbReference type="GO" id="GO:0008270">
    <property type="term" value="F:zinc ion binding"/>
    <property type="evidence" value="ECO:0007669"/>
    <property type="project" value="UniProtKB-KW"/>
</dbReference>
<evidence type="ECO:0000256" key="6">
    <source>
        <dbReference type="ARBA" id="ARBA00022853"/>
    </source>
</evidence>
<keyword evidence="15" id="KW-1185">Reference proteome</keyword>
<dbReference type="GO" id="GO:0003682">
    <property type="term" value="F:chromatin binding"/>
    <property type="evidence" value="ECO:0007669"/>
    <property type="project" value="TreeGrafter"/>
</dbReference>
<dbReference type="InterPro" id="IPR050548">
    <property type="entry name" value="PcG_chromatin_remod_factors"/>
</dbReference>
<dbReference type="Pfam" id="PF01530">
    <property type="entry name" value="zf-C2HC"/>
    <property type="match status" value="1"/>
</dbReference>
<evidence type="ECO:0000256" key="2">
    <source>
        <dbReference type="ARBA" id="ARBA00022723"/>
    </source>
</evidence>
<dbReference type="SUPFAM" id="SSF63748">
    <property type="entry name" value="Tudor/PWWP/MBT"/>
    <property type="match status" value="3"/>
</dbReference>
<evidence type="ECO:0000256" key="7">
    <source>
        <dbReference type="ARBA" id="ARBA00023015"/>
    </source>
</evidence>
<dbReference type="InterPro" id="IPR002515">
    <property type="entry name" value="Znf_C2H2C"/>
</dbReference>
<dbReference type="Gene3D" id="2.30.30.140">
    <property type="match status" value="3"/>
</dbReference>
<evidence type="ECO:0000256" key="5">
    <source>
        <dbReference type="ARBA" id="ARBA00022833"/>
    </source>
</evidence>
<dbReference type="InterPro" id="IPR013761">
    <property type="entry name" value="SAM/pointed_sf"/>
</dbReference>
<evidence type="ECO:0000313" key="14">
    <source>
        <dbReference type="Ensembl" id="ENSHHUP00000055264.1"/>
    </source>
</evidence>
<dbReference type="GO" id="GO:0006325">
    <property type="term" value="P:chromatin organization"/>
    <property type="evidence" value="ECO:0007669"/>
    <property type="project" value="UniProtKB-KW"/>
</dbReference>
<dbReference type="Proteomes" id="UP000314982">
    <property type="component" value="Unassembled WGS sequence"/>
</dbReference>
<evidence type="ECO:0000313" key="15">
    <source>
        <dbReference type="Proteomes" id="UP000314982"/>
    </source>
</evidence>
<feature type="repeat" description="MBT" evidence="10">
    <location>
        <begin position="534"/>
        <end position="629"/>
    </location>
</feature>
<feature type="repeat" description="MBT" evidence="10">
    <location>
        <begin position="318"/>
        <end position="418"/>
    </location>
</feature>
<dbReference type="FunFam" id="2.30.30.140:FF:000007">
    <property type="entry name" value="Lethal(3)malignant brain tumor-like protein 1"/>
    <property type="match status" value="2"/>
</dbReference>
<accession>A0A4W5P2C1</accession>
<dbReference type="STRING" id="62062.ENSHHUP00000055264"/>
<feature type="repeat" description="MBT" evidence="10">
    <location>
        <begin position="426"/>
        <end position="525"/>
    </location>
</feature>
<keyword evidence="9" id="KW-0539">Nucleus</keyword>
<keyword evidence="5" id="KW-0862">Zinc</keyword>
<feature type="domain" description="SAM" evidence="13">
    <location>
        <begin position="831"/>
        <end position="895"/>
    </location>
</feature>
<dbReference type="PROSITE" id="PS50105">
    <property type="entry name" value="SAM_DOMAIN"/>
    <property type="match status" value="1"/>
</dbReference>
<dbReference type="CDD" id="cd20138">
    <property type="entry name" value="MBT_L3MBTL3_rpt3"/>
    <property type="match status" value="1"/>
</dbReference>
<evidence type="ECO:0000256" key="8">
    <source>
        <dbReference type="ARBA" id="ARBA00023163"/>
    </source>
</evidence>
<feature type="compositionally biased region" description="Basic and acidic residues" evidence="12">
    <location>
        <begin position="254"/>
        <end position="267"/>
    </location>
</feature>
<dbReference type="CDD" id="cd09582">
    <property type="entry name" value="SAM_Scm-like-3MBT3_4"/>
    <property type="match status" value="1"/>
</dbReference>